<dbReference type="EMBL" id="BLPF01000001">
    <property type="protein sequence ID" value="GFJ75872.1"/>
    <property type="molecule type" value="Genomic_DNA"/>
</dbReference>
<reference evidence="1 2" key="1">
    <citation type="submission" date="2020-03" db="EMBL/GenBank/DDBJ databases">
        <title>Whole genome shotgun sequence of Phytohabitans houttuyneae NBRC 108639.</title>
        <authorList>
            <person name="Komaki H."/>
            <person name="Tamura T."/>
        </authorList>
    </citation>
    <scope>NUCLEOTIDE SEQUENCE [LARGE SCALE GENOMIC DNA]</scope>
    <source>
        <strain evidence="1 2">NBRC 108639</strain>
    </source>
</reference>
<organism evidence="1 2">
    <name type="scientific">Phytohabitans houttuyneae</name>
    <dbReference type="NCBI Taxonomy" id="1076126"/>
    <lineage>
        <taxon>Bacteria</taxon>
        <taxon>Bacillati</taxon>
        <taxon>Actinomycetota</taxon>
        <taxon>Actinomycetes</taxon>
        <taxon>Micromonosporales</taxon>
        <taxon>Micromonosporaceae</taxon>
    </lineage>
</organism>
<dbReference type="Proteomes" id="UP000482800">
    <property type="component" value="Unassembled WGS sequence"/>
</dbReference>
<dbReference type="Pfam" id="PF13489">
    <property type="entry name" value="Methyltransf_23"/>
    <property type="match status" value="1"/>
</dbReference>
<sequence>MSSTATPPLSARARLRWAVVGPLLRRLAPKSILELGCGQGGFGARLASLGEYTGVEPDESSWSVASSRVTPLGGTVLHGDHHKVPDGAQFDLVCAFEVLEHIDDDRGVLAEWVPFARPGGHVLLSVPADPKRFGPSDELVGHFRRYTPEQLTEVMQQAGCVDIKVRQYGWPVGYALEAAHNRISARRLAAASTDIQERSATSGRFLQPRRVASAVLQLGIAPFTVVQNFAPGRGIGLVAYGRRAS</sequence>
<gene>
    <name evidence="1" type="ORF">Phou_000520</name>
</gene>
<dbReference type="SUPFAM" id="SSF53335">
    <property type="entry name" value="S-adenosyl-L-methionine-dependent methyltransferases"/>
    <property type="match status" value="1"/>
</dbReference>
<name>A0A6V8JTN3_9ACTN</name>
<reference evidence="1 2" key="2">
    <citation type="submission" date="2020-03" db="EMBL/GenBank/DDBJ databases">
        <authorList>
            <person name="Ichikawa N."/>
            <person name="Kimura A."/>
            <person name="Kitahashi Y."/>
            <person name="Uohara A."/>
        </authorList>
    </citation>
    <scope>NUCLEOTIDE SEQUENCE [LARGE SCALE GENOMIC DNA]</scope>
    <source>
        <strain evidence="1 2">NBRC 108639</strain>
    </source>
</reference>
<dbReference type="RefSeq" id="WP_173052453.1">
    <property type="nucleotide sequence ID" value="NZ_BAABGO010000007.1"/>
</dbReference>
<dbReference type="Gene3D" id="3.40.50.150">
    <property type="entry name" value="Vaccinia Virus protein VP39"/>
    <property type="match status" value="1"/>
</dbReference>
<keyword evidence="2" id="KW-1185">Reference proteome</keyword>
<evidence type="ECO:0000313" key="2">
    <source>
        <dbReference type="Proteomes" id="UP000482800"/>
    </source>
</evidence>
<dbReference type="AlphaFoldDB" id="A0A6V8JTN3"/>
<comment type="caution">
    <text evidence="1">The sequence shown here is derived from an EMBL/GenBank/DDBJ whole genome shotgun (WGS) entry which is preliminary data.</text>
</comment>
<protein>
    <submittedName>
        <fullName evidence="1">Uncharacterized protein</fullName>
    </submittedName>
</protein>
<dbReference type="CDD" id="cd02440">
    <property type="entry name" value="AdoMet_MTases"/>
    <property type="match status" value="1"/>
</dbReference>
<accession>A0A6V8JTN3</accession>
<dbReference type="PANTHER" id="PTHR43861">
    <property type="entry name" value="TRANS-ACONITATE 2-METHYLTRANSFERASE-RELATED"/>
    <property type="match status" value="1"/>
</dbReference>
<proteinExistence type="predicted"/>
<evidence type="ECO:0000313" key="1">
    <source>
        <dbReference type="EMBL" id="GFJ75872.1"/>
    </source>
</evidence>
<dbReference type="InterPro" id="IPR029063">
    <property type="entry name" value="SAM-dependent_MTases_sf"/>
</dbReference>